<sequence length="258" mass="25556">MTRNALPLALCAVALAACSTDRANTGSNAPPPGTVTTTLPSGGVYKGSLKGSTADATLLMLFDGSAYLFYGGAGGADLAGVAGVAVATNGAQTSGGRFTSTSAFDYRLGKTSASPAVFSADFSRAPAVDGTVSSQDGNAGLAFTARALPMLDVAPGRANAGGLYSGRGMSLDATTQTRITVAGDGYLAGTTTSGCIFKGTVAPHEGANAYDVSVTFGPAPCPLPDATVTGNAVLDGARLLVALPSPDRANVFLFDGRK</sequence>
<reference evidence="2" key="1">
    <citation type="submission" date="2016-01" db="EMBL/GenBank/DDBJ databases">
        <authorList>
            <person name="Peeters C."/>
        </authorList>
    </citation>
    <scope>NUCLEOTIDE SEQUENCE [LARGE SCALE GENOMIC DNA]</scope>
    <source>
        <strain evidence="2">LMG 29326</strain>
    </source>
</reference>
<name>A0A157ZCX4_9BURK</name>
<keyword evidence="1" id="KW-0732">Signal</keyword>
<dbReference type="PROSITE" id="PS51257">
    <property type="entry name" value="PROKAR_LIPOPROTEIN"/>
    <property type="match status" value="1"/>
</dbReference>
<evidence type="ECO:0008006" key="4">
    <source>
        <dbReference type="Google" id="ProtNLM"/>
    </source>
</evidence>
<evidence type="ECO:0000313" key="2">
    <source>
        <dbReference type="EMBL" id="SAK43269.1"/>
    </source>
</evidence>
<evidence type="ECO:0000256" key="1">
    <source>
        <dbReference type="SAM" id="SignalP"/>
    </source>
</evidence>
<protein>
    <recommendedName>
        <fullName evidence="4">Lipoprotein</fullName>
    </recommendedName>
</protein>
<organism evidence="2 3">
    <name type="scientific">Caballeronia ptereochthonis</name>
    <dbReference type="NCBI Taxonomy" id="1777144"/>
    <lineage>
        <taxon>Bacteria</taxon>
        <taxon>Pseudomonadati</taxon>
        <taxon>Pseudomonadota</taxon>
        <taxon>Betaproteobacteria</taxon>
        <taxon>Burkholderiales</taxon>
        <taxon>Burkholderiaceae</taxon>
        <taxon>Caballeronia</taxon>
    </lineage>
</organism>
<evidence type="ECO:0000313" key="3">
    <source>
        <dbReference type="Proteomes" id="UP000054978"/>
    </source>
</evidence>
<dbReference type="AlphaFoldDB" id="A0A157ZCX4"/>
<accession>A0A157ZCX4</accession>
<dbReference type="EMBL" id="FCOB02000002">
    <property type="protein sequence ID" value="SAK43269.1"/>
    <property type="molecule type" value="Genomic_DNA"/>
</dbReference>
<dbReference type="STRING" id="1777144.AWB83_00431"/>
<proteinExistence type="predicted"/>
<dbReference type="OrthoDB" id="9101651at2"/>
<keyword evidence="3" id="KW-1185">Reference proteome</keyword>
<feature type="signal peptide" evidence="1">
    <location>
        <begin position="1"/>
        <end position="23"/>
    </location>
</feature>
<comment type="caution">
    <text evidence="2">The sequence shown here is derived from an EMBL/GenBank/DDBJ whole genome shotgun (WGS) entry which is preliminary data.</text>
</comment>
<gene>
    <name evidence="2" type="ORF">AWB83_00431</name>
</gene>
<feature type="chain" id="PRO_5007619276" description="Lipoprotein" evidence="1">
    <location>
        <begin position="24"/>
        <end position="258"/>
    </location>
</feature>
<dbReference type="Proteomes" id="UP000054978">
    <property type="component" value="Unassembled WGS sequence"/>
</dbReference>
<dbReference type="RefSeq" id="WP_087042615.1">
    <property type="nucleotide sequence ID" value="NZ_FCOB02000002.1"/>
</dbReference>